<dbReference type="Gene3D" id="3.40.50.300">
    <property type="entry name" value="P-loop containing nucleotide triphosphate hydrolases"/>
    <property type="match status" value="1"/>
</dbReference>
<dbReference type="AlphaFoldDB" id="C6LHW3"/>
<accession>C6LHW3</accession>
<evidence type="ECO:0000313" key="3">
    <source>
        <dbReference type="EMBL" id="EET59852.1"/>
    </source>
</evidence>
<dbReference type="RefSeq" id="WP_006863010.1">
    <property type="nucleotide sequence ID" value="NZ_ACCL02000015.1"/>
</dbReference>
<dbReference type="SUPFAM" id="SSF52540">
    <property type="entry name" value="P-loop containing nucleoside triphosphate hydrolases"/>
    <property type="match status" value="1"/>
</dbReference>
<reference evidence="3" key="1">
    <citation type="submission" date="2009-07" db="EMBL/GenBank/DDBJ databases">
        <authorList>
            <person name="Weinstock G."/>
            <person name="Sodergren E."/>
            <person name="Clifton S."/>
            <person name="Fulton L."/>
            <person name="Fulton B."/>
            <person name="Courtney L."/>
            <person name="Fronick C."/>
            <person name="Harrison M."/>
            <person name="Strong C."/>
            <person name="Farmer C."/>
            <person name="Delahaunty K."/>
            <person name="Markovic C."/>
            <person name="Hall O."/>
            <person name="Minx P."/>
            <person name="Tomlinson C."/>
            <person name="Mitreva M."/>
            <person name="Nelson J."/>
            <person name="Hou S."/>
            <person name="Wollam A."/>
            <person name="Pepin K.H."/>
            <person name="Johnson M."/>
            <person name="Bhonagiri V."/>
            <person name="Nash W.E."/>
            <person name="Warren W."/>
            <person name="Chinwalla A."/>
            <person name="Mardis E.R."/>
            <person name="Wilson R.K."/>
        </authorList>
    </citation>
    <scope>NUCLEOTIDE SEQUENCE [LARGE SCALE GENOMIC DNA]</scope>
    <source>
        <strain evidence="3">DSM 14469</strain>
    </source>
</reference>
<dbReference type="PANTHER" id="PTHR34825:SF1">
    <property type="entry name" value="AAA-ATPASE-LIKE DOMAIN-CONTAINING PROTEIN"/>
    <property type="match status" value="1"/>
</dbReference>
<dbReference type="OrthoDB" id="9766673at2"/>
<comment type="caution">
    <text evidence="3">The sequence shown here is derived from an EMBL/GenBank/DDBJ whole genome shotgun (WGS) entry which is preliminary data.</text>
</comment>
<dbReference type="Pfam" id="PF09820">
    <property type="entry name" value="AAA-ATPase_like"/>
    <property type="match status" value="1"/>
</dbReference>
<gene>
    <name evidence="3" type="ORF">BRYFOR_08226</name>
</gene>
<feature type="domain" description="AAA-ATPase-like" evidence="2">
    <location>
        <begin position="8"/>
        <end position="233"/>
    </location>
</feature>
<sequence>MKRKIMMPVGISDFSEIRQEGSYYIDKTGLIEELLNTTGTKVTLFTRPRRFGKTLGMSMLAHFFDISENSRMLFDGLKISENKELCEEWMNRYPTIFFSFKDVDGLDFPVAYERLQGQFADLFKKYDYLLKNDFVNKDDEEVFSLIKTEKASIGQISRALSILMRMLKDYYGKPVILLLDEYDVPVAKANTNGYYNEMLDMIRGILSTALKDNSCLKFAVITGCLRIAKESIFTGVNNFTIDTILDNRYDEFFGFSQNEVDKLLEDTGLTDHTDEMREWYDGYRFGNMDVYCPWDVVNHVNSLLIDSEAKPVGYWKNSSGNEIIRSFIDYSGPAITQKLETLLSGGCIVENIQEEITYDYLHSTEDNLWSILYLTGYLTRTKDGRWEEELPQGSYAMKIPNKEVREIFETVIKKWFMESTQQIDRKALFASVWNGDAEKATAEITKLLRRTISYYDYREDFYHAFFAGIFAGAGYVVESNREHGDGRSDIVVQDYAGDRVAVFEVKYAKKLEDLEKECEKAISQIDEKKYAEEFKENYAEVICYGAAFYKKRCKIMKK</sequence>
<keyword evidence="4" id="KW-1185">Reference proteome</keyword>
<dbReference type="STRING" id="168384.SAMN05660368_03843"/>
<name>C6LHW3_9FIRM</name>
<keyword evidence="1" id="KW-0175">Coiled coil</keyword>
<evidence type="ECO:0000256" key="1">
    <source>
        <dbReference type="SAM" id="Coils"/>
    </source>
</evidence>
<organism evidence="3 4">
    <name type="scientific">Marvinbryantia formatexigens DSM 14469</name>
    <dbReference type="NCBI Taxonomy" id="478749"/>
    <lineage>
        <taxon>Bacteria</taxon>
        <taxon>Bacillati</taxon>
        <taxon>Bacillota</taxon>
        <taxon>Clostridia</taxon>
        <taxon>Lachnospirales</taxon>
        <taxon>Lachnospiraceae</taxon>
        <taxon>Marvinbryantia</taxon>
    </lineage>
</organism>
<proteinExistence type="predicted"/>
<dbReference type="eggNOG" id="COG4637">
    <property type="taxonomic scope" value="Bacteria"/>
</dbReference>
<dbReference type="InterPro" id="IPR018631">
    <property type="entry name" value="AAA-ATPase-like_dom"/>
</dbReference>
<feature type="coiled-coil region" evidence="1">
    <location>
        <begin position="504"/>
        <end position="531"/>
    </location>
</feature>
<dbReference type="InterPro" id="IPR027417">
    <property type="entry name" value="P-loop_NTPase"/>
</dbReference>
<protein>
    <recommendedName>
        <fullName evidence="2">AAA-ATPase-like domain-containing protein</fullName>
    </recommendedName>
</protein>
<dbReference type="EMBL" id="ACCL02000015">
    <property type="protein sequence ID" value="EET59852.1"/>
    <property type="molecule type" value="Genomic_DNA"/>
</dbReference>
<dbReference type="InterPro" id="IPR012547">
    <property type="entry name" value="PDDEXK_9"/>
</dbReference>
<dbReference type="Proteomes" id="UP000005561">
    <property type="component" value="Unassembled WGS sequence"/>
</dbReference>
<evidence type="ECO:0000313" key="4">
    <source>
        <dbReference type="Proteomes" id="UP000005561"/>
    </source>
</evidence>
<dbReference type="Pfam" id="PF08011">
    <property type="entry name" value="PDDEXK_9"/>
    <property type="match status" value="1"/>
</dbReference>
<evidence type="ECO:0000259" key="2">
    <source>
        <dbReference type="Pfam" id="PF09820"/>
    </source>
</evidence>
<dbReference type="PANTHER" id="PTHR34825">
    <property type="entry name" value="CONSERVED PROTEIN, WITH A WEAK D-GALACTARATE DEHYDRATASE/ALTRONATE HYDROLASE DOMAIN"/>
    <property type="match status" value="1"/>
</dbReference>